<evidence type="ECO:0000256" key="2">
    <source>
        <dbReference type="ARBA" id="ARBA00022475"/>
    </source>
</evidence>
<evidence type="ECO:0000256" key="9">
    <source>
        <dbReference type="ARBA" id="ARBA00023049"/>
    </source>
</evidence>
<keyword evidence="9" id="KW-0482">Metalloprotease</keyword>
<evidence type="ECO:0000256" key="5">
    <source>
        <dbReference type="ARBA" id="ARBA00022723"/>
    </source>
</evidence>
<keyword evidence="10 12" id="KW-0472">Membrane</keyword>
<protein>
    <recommendedName>
        <fullName evidence="13">Peptidase M48 domain-containing protein</fullName>
    </recommendedName>
</protein>
<dbReference type="AlphaFoldDB" id="A0AAN4VY60"/>
<feature type="domain" description="Peptidase M48" evidence="13">
    <location>
        <begin position="173"/>
        <end position="385"/>
    </location>
</feature>
<feature type="coiled-coil region" evidence="11">
    <location>
        <begin position="526"/>
        <end position="556"/>
    </location>
</feature>
<evidence type="ECO:0000256" key="12">
    <source>
        <dbReference type="SAM" id="Phobius"/>
    </source>
</evidence>
<comment type="cofactor">
    <cofactor evidence="1">
        <name>Zn(2+)</name>
        <dbReference type="ChEBI" id="CHEBI:29105"/>
    </cofactor>
</comment>
<dbReference type="GO" id="GO:0046872">
    <property type="term" value="F:metal ion binding"/>
    <property type="evidence" value="ECO:0007669"/>
    <property type="project" value="UniProtKB-KW"/>
</dbReference>
<sequence>MIPAYLIMKNNFYPKSPILPNYDFIQPSSGFKKAVIGVIISIVLFLCFYFLLLALAGVLLVLCGMGGLFILLNKPSLITLLVAGGLFLFGLMLFVFMIKFIFSASEKDNPQRIEIKEQDYPELFEFIRQLTRDTKTPFPKRIFLSPEVNAMVFYNSSFWSLFFPVRKNLEIGMGLVNAMTVSEFKAILAHEFGHFSQKSMAVGSYIYTVNRVIYDLVYEYDKWDNALARWAETGGIFGFFALVTSWFVEGVRSMLRFAYNIINKSYMKLSREMEYHADLIAVSVSGNEAFKNALRKTDFAAFTFDSTLEHLNLLAASDKFTRNIYLDHQFTHLFYAKYHQLLGDHGQVKIGEDALKNHMVQSRVEVKDQWASHPSHFEREENINKVNIEVPEISDSAWVLFRNSVDIQVKMTELLYTNSFPEKPMSIVSHEEYQHSFQLEIDKFNIQEEFKGFYGGRYLRKVEEDELEKTYSETTCLSFDKIYNLENGERIKYLQSNLSDLEILGQIRDKHIPNRYFDFDGEKYKRKEAKVLIENLERENEELQSWLDELDIAAVQYHLHQAKNLGQKEALWSKYQSYYFWTDTYTKLEEVIFKFQVLTNHIFATGRVNEEEERKYAAELSAIEKQMKNAIEILPANELIKELNWEEDQKFLAAYIKEDNYISKTSSLQEDDMVNLNQLLNILIATVGINTGLSLKRLTDFQLELENSRILK</sequence>
<keyword evidence="5" id="KW-0479">Metal-binding</keyword>
<evidence type="ECO:0000256" key="3">
    <source>
        <dbReference type="ARBA" id="ARBA00022670"/>
    </source>
</evidence>
<keyword evidence="2" id="KW-1003">Cell membrane</keyword>
<name>A0AAN4VY60_9BACT</name>
<evidence type="ECO:0000256" key="4">
    <source>
        <dbReference type="ARBA" id="ARBA00022692"/>
    </source>
</evidence>
<evidence type="ECO:0000256" key="1">
    <source>
        <dbReference type="ARBA" id="ARBA00001947"/>
    </source>
</evidence>
<evidence type="ECO:0000256" key="8">
    <source>
        <dbReference type="ARBA" id="ARBA00022989"/>
    </source>
</evidence>
<keyword evidence="6" id="KW-0378">Hydrolase</keyword>
<dbReference type="Gene3D" id="3.30.2010.10">
    <property type="entry name" value="Metalloproteases ('zincins'), catalytic domain"/>
    <property type="match status" value="1"/>
</dbReference>
<evidence type="ECO:0000313" key="15">
    <source>
        <dbReference type="Proteomes" id="UP001310022"/>
    </source>
</evidence>
<evidence type="ECO:0000259" key="13">
    <source>
        <dbReference type="Pfam" id="PF01435"/>
    </source>
</evidence>
<proteinExistence type="predicted"/>
<evidence type="ECO:0000256" key="11">
    <source>
        <dbReference type="SAM" id="Coils"/>
    </source>
</evidence>
<dbReference type="GO" id="GO:0006508">
    <property type="term" value="P:proteolysis"/>
    <property type="evidence" value="ECO:0007669"/>
    <property type="project" value="UniProtKB-KW"/>
</dbReference>
<gene>
    <name evidence="14" type="ORF">PEDI_24200</name>
</gene>
<feature type="transmembrane region" description="Helical" evidence="12">
    <location>
        <begin position="77"/>
        <end position="102"/>
    </location>
</feature>
<reference evidence="14 15" key="1">
    <citation type="submission" date="2021-12" db="EMBL/GenBank/DDBJ databases">
        <title>Genome sequencing of bacteria with rrn-lacking chromosome and rrn-plasmid.</title>
        <authorList>
            <person name="Anda M."/>
            <person name="Iwasaki W."/>
        </authorList>
    </citation>
    <scope>NUCLEOTIDE SEQUENCE [LARGE SCALE GENOMIC DNA]</scope>
    <source>
        <strain evidence="14 15">NBRC 15940</strain>
    </source>
</reference>
<dbReference type="GO" id="GO:0004222">
    <property type="term" value="F:metalloendopeptidase activity"/>
    <property type="evidence" value="ECO:0007669"/>
    <property type="project" value="InterPro"/>
</dbReference>
<dbReference type="Pfam" id="PF01435">
    <property type="entry name" value="Peptidase_M48"/>
    <property type="match status" value="1"/>
</dbReference>
<evidence type="ECO:0000256" key="6">
    <source>
        <dbReference type="ARBA" id="ARBA00022801"/>
    </source>
</evidence>
<keyword evidence="8 12" id="KW-1133">Transmembrane helix</keyword>
<evidence type="ECO:0000256" key="10">
    <source>
        <dbReference type="ARBA" id="ARBA00023136"/>
    </source>
</evidence>
<feature type="transmembrane region" description="Helical" evidence="12">
    <location>
        <begin position="38"/>
        <end position="71"/>
    </location>
</feature>
<keyword evidence="4 12" id="KW-0812">Transmembrane</keyword>
<accession>A0AAN4VY60</accession>
<dbReference type="Proteomes" id="UP001310022">
    <property type="component" value="Unassembled WGS sequence"/>
</dbReference>
<dbReference type="PANTHER" id="PTHR43221">
    <property type="entry name" value="PROTEASE HTPX"/>
    <property type="match status" value="1"/>
</dbReference>
<dbReference type="EMBL" id="BQKE01000001">
    <property type="protein sequence ID" value="GJM61868.1"/>
    <property type="molecule type" value="Genomic_DNA"/>
</dbReference>
<evidence type="ECO:0000256" key="7">
    <source>
        <dbReference type="ARBA" id="ARBA00022833"/>
    </source>
</evidence>
<keyword evidence="15" id="KW-1185">Reference proteome</keyword>
<dbReference type="PANTHER" id="PTHR43221:SF2">
    <property type="entry name" value="PROTEASE HTPX HOMOLOG"/>
    <property type="match status" value="1"/>
</dbReference>
<feature type="transmembrane region" description="Helical" evidence="12">
    <location>
        <begin position="230"/>
        <end position="248"/>
    </location>
</feature>
<comment type="caution">
    <text evidence="14">The sequence shown here is derived from an EMBL/GenBank/DDBJ whole genome shotgun (WGS) entry which is preliminary data.</text>
</comment>
<keyword evidence="7" id="KW-0862">Zinc</keyword>
<keyword evidence="11" id="KW-0175">Coiled coil</keyword>
<keyword evidence="3" id="KW-0645">Protease</keyword>
<dbReference type="CDD" id="cd07328">
    <property type="entry name" value="M48_Ste24p_like"/>
    <property type="match status" value="1"/>
</dbReference>
<organism evidence="14 15">
    <name type="scientific">Persicobacter diffluens</name>
    <dbReference type="NCBI Taxonomy" id="981"/>
    <lineage>
        <taxon>Bacteria</taxon>
        <taxon>Pseudomonadati</taxon>
        <taxon>Bacteroidota</taxon>
        <taxon>Cytophagia</taxon>
        <taxon>Cytophagales</taxon>
        <taxon>Persicobacteraceae</taxon>
        <taxon>Persicobacter</taxon>
    </lineage>
</organism>
<dbReference type="InterPro" id="IPR050083">
    <property type="entry name" value="HtpX_protease"/>
</dbReference>
<evidence type="ECO:0000313" key="14">
    <source>
        <dbReference type="EMBL" id="GJM61868.1"/>
    </source>
</evidence>
<dbReference type="InterPro" id="IPR001915">
    <property type="entry name" value="Peptidase_M48"/>
</dbReference>